<evidence type="ECO:0000256" key="3">
    <source>
        <dbReference type="ARBA" id="ARBA00012640"/>
    </source>
</evidence>
<organism evidence="9">
    <name type="scientific">marine sediment metagenome</name>
    <dbReference type="NCBI Taxonomy" id="412755"/>
    <lineage>
        <taxon>unclassified sequences</taxon>
        <taxon>metagenomes</taxon>
        <taxon>ecological metagenomes</taxon>
    </lineage>
</organism>
<dbReference type="AlphaFoldDB" id="A0A0F9WDT7"/>
<keyword evidence="8" id="KW-0718">Serine biosynthesis</keyword>
<evidence type="ECO:0000256" key="5">
    <source>
        <dbReference type="ARBA" id="ARBA00022723"/>
    </source>
</evidence>
<proteinExistence type="predicted"/>
<evidence type="ECO:0000256" key="7">
    <source>
        <dbReference type="ARBA" id="ARBA00022842"/>
    </source>
</evidence>
<dbReference type="EMBL" id="LAZR01000004">
    <property type="protein sequence ID" value="KKO10598.1"/>
    <property type="molecule type" value="Genomic_DNA"/>
</dbReference>
<sequence>MEIACLDLEGVLIPEIWIDFAERTGIDELRATTRDIPDYDVLMQQRLRILREHKLGLPDIQEVIAGMAPMPGAREFVDWLRERFQVVILSDTYYEFAQPLMRQLGFPTLFCHRLESDESGMIVNYHLRQKDPKRESVKAFHSLKYRVIAAGDSYNDTTMLSEAEAGILFRAPDNVIREFPQFPAVHEYEELKQEFLKASVRTLSL</sequence>
<dbReference type="Gene3D" id="3.40.50.1000">
    <property type="entry name" value="HAD superfamily/HAD-like"/>
    <property type="match status" value="1"/>
</dbReference>
<keyword evidence="4" id="KW-0028">Amino-acid biosynthesis</keyword>
<dbReference type="InterPro" id="IPR036412">
    <property type="entry name" value="HAD-like_sf"/>
</dbReference>
<evidence type="ECO:0000256" key="1">
    <source>
        <dbReference type="ARBA" id="ARBA00001946"/>
    </source>
</evidence>
<evidence type="ECO:0000256" key="6">
    <source>
        <dbReference type="ARBA" id="ARBA00022801"/>
    </source>
</evidence>
<dbReference type="InterPro" id="IPR011863">
    <property type="entry name" value="HSK-PSP"/>
</dbReference>
<dbReference type="PANTHER" id="PTHR43344:SF2">
    <property type="entry name" value="PHOSPHOSERINE PHOSPHATASE"/>
    <property type="match status" value="1"/>
</dbReference>
<dbReference type="EC" id="3.1.3.3" evidence="3"/>
<keyword evidence="6" id="KW-0378">Hydrolase</keyword>
<comment type="caution">
    <text evidence="9">The sequence shown here is derived from an EMBL/GenBank/DDBJ whole genome shotgun (WGS) entry which is preliminary data.</text>
</comment>
<name>A0A0F9WDT7_9ZZZZ</name>
<evidence type="ECO:0000256" key="4">
    <source>
        <dbReference type="ARBA" id="ARBA00022605"/>
    </source>
</evidence>
<reference evidence="9" key="1">
    <citation type="journal article" date="2015" name="Nature">
        <title>Complex archaea that bridge the gap between prokaryotes and eukaryotes.</title>
        <authorList>
            <person name="Spang A."/>
            <person name="Saw J.H."/>
            <person name="Jorgensen S.L."/>
            <person name="Zaremba-Niedzwiedzka K."/>
            <person name="Martijn J."/>
            <person name="Lind A.E."/>
            <person name="van Eijk R."/>
            <person name="Schleper C."/>
            <person name="Guy L."/>
            <person name="Ettema T.J."/>
        </authorList>
    </citation>
    <scope>NUCLEOTIDE SEQUENCE</scope>
</reference>
<dbReference type="Gene3D" id="3.90.1470.10">
    <property type="entry name" value="thrh gene product, domain 2"/>
    <property type="match status" value="1"/>
</dbReference>
<dbReference type="GO" id="GO:0000287">
    <property type="term" value="F:magnesium ion binding"/>
    <property type="evidence" value="ECO:0007669"/>
    <property type="project" value="TreeGrafter"/>
</dbReference>
<keyword evidence="7" id="KW-0460">Magnesium</keyword>
<keyword evidence="5" id="KW-0479">Metal-binding</keyword>
<comment type="cofactor">
    <cofactor evidence="1">
        <name>Mg(2+)</name>
        <dbReference type="ChEBI" id="CHEBI:18420"/>
    </cofactor>
</comment>
<dbReference type="Pfam" id="PF00702">
    <property type="entry name" value="Hydrolase"/>
    <property type="match status" value="1"/>
</dbReference>
<dbReference type="GO" id="GO:0036424">
    <property type="term" value="F:L-phosphoserine phosphatase activity"/>
    <property type="evidence" value="ECO:0007669"/>
    <property type="project" value="TreeGrafter"/>
</dbReference>
<comment type="pathway">
    <text evidence="2">Amino-acid biosynthesis; L-serine biosynthesis; L-serine from 3-phospho-D-glycerate: step 3/3.</text>
</comment>
<evidence type="ECO:0000313" key="9">
    <source>
        <dbReference type="EMBL" id="KKO10598.1"/>
    </source>
</evidence>
<gene>
    <name evidence="9" type="ORF">LCGC14_0020780</name>
</gene>
<protein>
    <recommendedName>
        <fullName evidence="3">phosphoserine phosphatase</fullName>
        <ecNumber evidence="3">3.1.3.3</ecNumber>
    </recommendedName>
</protein>
<evidence type="ECO:0000256" key="8">
    <source>
        <dbReference type="ARBA" id="ARBA00023299"/>
    </source>
</evidence>
<dbReference type="SUPFAM" id="SSF56784">
    <property type="entry name" value="HAD-like"/>
    <property type="match status" value="1"/>
</dbReference>
<dbReference type="GO" id="GO:0006564">
    <property type="term" value="P:L-serine biosynthetic process"/>
    <property type="evidence" value="ECO:0007669"/>
    <property type="project" value="UniProtKB-KW"/>
</dbReference>
<dbReference type="PANTHER" id="PTHR43344">
    <property type="entry name" value="PHOSPHOSERINE PHOSPHATASE"/>
    <property type="match status" value="1"/>
</dbReference>
<dbReference type="InterPro" id="IPR023214">
    <property type="entry name" value="HAD_sf"/>
</dbReference>
<dbReference type="NCBIfam" id="TIGR01488">
    <property type="entry name" value="HAD-SF-IB"/>
    <property type="match status" value="1"/>
</dbReference>
<dbReference type="NCBIfam" id="TIGR02137">
    <property type="entry name" value="HSK-PSP"/>
    <property type="match status" value="1"/>
</dbReference>
<dbReference type="GO" id="GO:0005737">
    <property type="term" value="C:cytoplasm"/>
    <property type="evidence" value="ECO:0007669"/>
    <property type="project" value="TreeGrafter"/>
</dbReference>
<dbReference type="InterPro" id="IPR050582">
    <property type="entry name" value="HAD-like_SerB"/>
</dbReference>
<evidence type="ECO:0000256" key="2">
    <source>
        <dbReference type="ARBA" id="ARBA00005135"/>
    </source>
</evidence>
<accession>A0A0F9WDT7</accession>
<dbReference type="NCBIfam" id="NF010109">
    <property type="entry name" value="PRK13582.1"/>
    <property type="match status" value="1"/>
</dbReference>